<feature type="compositionally biased region" description="Low complexity" evidence="1">
    <location>
        <begin position="10"/>
        <end position="33"/>
    </location>
</feature>
<evidence type="ECO:0000313" key="3">
    <source>
        <dbReference type="EMBL" id="PNF14890.1"/>
    </source>
</evidence>
<proteinExistence type="predicted"/>
<evidence type="ECO:0000313" key="4">
    <source>
        <dbReference type="Proteomes" id="UP000235965"/>
    </source>
</evidence>
<evidence type="ECO:0000259" key="2">
    <source>
        <dbReference type="Pfam" id="PF15999"/>
    </source>
</evidence>
<reference evidence="3 4" key="1">
    <citation type="submission" date="2017-12" db="EMBL/GenBank/DDBJ databases">
        <title>Hemimetabolous genomes reveal molecular basis of termite eusociality.</title>
        <authorList>
            <person name="Harrison M.C."/>
            <person name="Jongepier E."/>
            <person name="Robertson H.M."/>
            <person name="Arning N."/>
            <person name="Bitard-Feildel T."/>
            <person name="Chao H."/>
            <person name="Childers C.P."/>
            <person name="Dinh H."/>
            <person name="Doddapaneni H."/>
            <person name="Dugan S."/>
            <person name="Gowin J."/>
            <person name="Greiner C."/>
            <person name="Han Y."/>
            <person name="Hu H."/>
            <person name="Hughes D.S.T."/>
            <person name="Huylmans A.-K."/>
            <person name="Kemena C."/>
            <person name="Kremer L.P.M."/>
            <person name="Lee S.L."/>
            <person name="Lopez-Ezquerra A."/>
            <person name="Mallet L."/>
            <person name="Monroy-Kuhn J.M."/>
            <person name="Moser A."/>
            <person name="Murali S.C."/>
            <person name="Muzny D.M."/>
            <person name="Otani S."/>
            <person name="Piulachs M.-D."/>
            <person name="Poelchau M."/>
            <person name="Qu J."/>
            <person name="Schaub F."/>
            <person name="Wada-Katsumata A."/>
            <person name="Worley K.C."/>
            <person name="Xie Q."/>
            <person name="Ylla G."/>
            <person name="Poulsen M."/>
            <person name="Gibbs R.A."/>
            <person name="Schal C."/>
            <person name="Richards S."/>
            <person name="Belles X."/>
            <person name="Korb J."/>
            <person name="Bornberg-Bauer E."/>
        </authorList>
    </citation>
    <scope>NUCLEOTIDE SEQUENCE [LARGE SCALE GENOMIC DNA]</scope>
    <source>
        <tissue evidence="3">Whole body</tissue>
    </source>
</reference>
<protein>
    <recommendedName>
        <fullName evidence="2">DUF4774 domain-containing protein</fullName>
    </recommendedName>
</protein>
<feature type="compositionally biased region" description="Basic and acidic residues" evidence="1">
    <location>
        <begin position="43"/>
        <end position="57"/>
    </location>
</feature>
<feature type="domain" description="DUF4774" evidence="2">
    <location>
        <begin position="470"/>
        <end position="522"/>
    </location>
</feature>
<keyword evidence="4" id="KW-1185">Reference proteome</keyword>
<feature type="region of interest" description="Disordered" evidence="1">
    <location>
        <begin position="1"/>
        <end position="66"/>
    </location>
</feature>
<feature type="compositionally biased region" description="Basic and acidic residues" evidence="1">
    <location>
        <begin position="423"/>
        <end position="450"/>
    </location>
</feature>
<evidence type="ECO:0000256" key="1">
    <source>
        <dbReference type="SAM" id="MobiDB-lite"/>
    </source>
</evidence>
<comment type="caution">
    <text evidence="3">The sequence shown here is derived from an EMBL/GenBank/DDBJ whole genome shotgun (WGS) entry which is preliminary data.</text>
</comment>
<organism evidence="3 4">
    <name type="scientific">Cryptotermes secundus</name>
    <dbReference type="NCBI Taxonomy" id="105785"/>
    <lineage>
        <taxon>Eukaryota</taxon>
        <taxon>Metazoa</taxon>
        <taxon>Ecdysozoa</taxon>
        <taxon>Arthropoda</taxon>
        <taxon>Hexapoda</taxon>
        <taxon>Insecta</taxon>
        <taxon>Pterygota</taxon>
        <taxon>Neoptera</taxon>
        <taxon>Polyneoptera</taxon>
        <taxon>Dictyoptera</taxon>
        <taxon>Blattodea</taxon>
        <taxon>Blattoidea</taxon>
        <taxon>Termitoidae</taxon>
        <taxon>Kalotermitidae</taxon>
        <taxon>Cryptotermitinae</taxon>
        <taxon>Cryptotermes</taxon>
    </lineage>
</organism>
<dbReference type="InterPro" id="IPR031942">
    <property type="entry name" value="DUF4774"/>
</dbReference>
<feature type="compositionally biased region" description="Polar residues" evidence="1">
    <location>
        <begin position="121"/>
        <end position="132"/>
    </location>
</feature>
<feature type="region of interest" description="Disordered" evidence="1">
    <location>
        <begin position="121"/>
        <end position="152"/>
    </location>
</feature>
<accession>A0A2J7PEX4</accession>
<sequence length="572" mass="62480">MGLIQNVHGNSPEENSSSSDSKSNNNFDKSTNTDLTKITNSALEDKVKPLNRDDNTTKEQILTPQGHLLKIQNKGELQMKSYSQASDVEAGTSSGRALLASSTRQLINPFENPILTYLTKQQSLEDSNNSDTTLRRNEANAPENTKDNISQNIKREIFHQQTIINSNPYLRQFIHHQNNEQKTNPAYYQVQYPISQQQQFGSFPNTQFLTYTTQSEFPGSIPHKGELFQEHDNQNKIDLVRAEVPQFSSNPESGGNFVTTLTLYPAIASVMYTTPTVGFTSTSSAPSPPSIYPPQSNPPYMQSFSEYPSRSVPSLLDFPKTRFIYNGPQYSSRVQWPFAGYFPIVIKDPFLSMYNMLTNMVEYGPEADVCKKTKSFRQGRSRSLLSDNDESITRSDEVTAEKVLIMENGGWRETGKDGNPLQMERKMPEDVTTGDKEENRGEERENKDDSQNTEVIMETGGKGNGGPFITRLMVRKGGVSIAGPGGIATAGSGGTAIVGPGGIAYTSPNGLAVVGPGGKVVGLPSGADLSLVASKVTASDSNSEGSTPRLLNIPSGGKVVATGPVVYFHPSE</sequence>
<feature type="region of interest" description="Disordered" evidence="1">
    <location>
        <begin position="410"/>
        <end position="468"/>
    </location>
</feature>
<dbReference type="OrthoDB" id="8194084at2759"/>
<gene>
    <name evidence="3" type="ORF">B7P43_G05141</name>
</gene>
<dbReference type="InParanoid" id="A0A2J7PEX4"/>
<dbReference type="Proteomes" id="UP000235965">
    <property type="component" value="Unassembled WGS sequence"/>
</dbReference>
<dbReference type="Pfam" id="PF15999">
    <property type="entry name" value="DUF4774"/>
    <property type="match status" value="1"/>
</dbReference>
<name>A0A2J7PEX4_9NEOP</name>
<dbReference type="AlphaFoldDB" id="A0A2J7PEX4"/>
<dbReference type="EMBL" id="NEVH01026087">
    <property type="protein sequence ID" value="PNF14890.1"/>
    <property type="molecule type" value="Genomic_DNA"/>
</dbReference>